<evidence type="ECO:0000256" key="2">
    <source>
        <dbReference type="ARBA" id="ARBA00023002"/>
    </source>
</evidence>
<sequence>MSNARHEDPLRNSDSREAPQFIPLIIGHERRESQQQHEVRDPYRGDVVAYAPICSDADCDAALEAAFRAKTAMAAMPGHERAALLRQAALNVEAIAEPAARAMTRESGKALKDSLVEVKRSADTLRLFAEEAVRIQGEHIPMDATAISAGKLGMLLRFPVGVVAAITPFNAPVNLTAHKLGPALAAGNSIVLKPSPKAPLSFHLFVEAVAAAGFPAGAINTVYGDNAAAQIVKDPRVDFVSFTGSVAVGKLIRNSVGMKRVTLELGGIGPTFVHRDADMEVAARTCARNAVAVTGQSCVSVQNVFVHQDLYEVFSEAVCRELDTIRFGDPMNMNTDVGTLIDEAAAVRVQTMIDDAIGQGARPLRTGPRNGSQLPGTVLANVNDTMDVIAREIFGPVMSIRPYREIEPHFRAISESPYGLQCGIFTNSLDLALSAVRNIRTGGVIVNGTSRWRSDQMPYGGVKDSGMGREGSRYSTQDMTEERFVVFN</sequence>
<organism evidence="5 6">
    <name type="scientific">Advenella kashmirensis W13003</name>
    <dbReference type="NCBI Taxonomy" id="1424334"/>
    <lineage>
        <taxon>Bacteria</taxon>
        <taxon>Pseudomonadati</taxon>
        <taxon>Pseudomonadota</taxon>
        <taxon>Betaproteobacteria</taxon>
        <taxon>Burkholderiales</taxon>
        <taxon>Alcaligenaceae</taxon>
    </lineage>
</organism>
<dbReference type="PANTHER" id="PTHR42991:SF1">
    <property type="entry name" value="ALDEHYDE DEHYDROGENASE"/>
    <property type="match status" value="1"/>
</dbReference>
<feature type="domain" description="Aldehyde dehydrogenase" evidence="4">
    <location>
        <begin position="33"/>
        <end position="484"/>
    </location>
</feature>
<evidence type="ECO:0000259" key="4">
    <source>
        <dbReference type="Pfam" id="PF00171"/>
    </source>
</evidence>
<dbReference type="Gene3D" id="3.40.309.10">
    <property type="entry name" value="Aldehyde Dehydrogenase, Chain A, domain 2"/>
    <property type="match status" value="1"/>
</dbReference>
<name>V8QSA7_9BURK</name>
<dbReference type="Pfam" id="PF00171">
    <property type="entry name" value="Aldedh"/>
    <property type="match status" value="1"/>
</dbReference>
<dbReference type="AlphaFoldDB" id="V8QSA7"/>
<dbReference type="STRING" id="1424334.W822_15895"/>
<keyword evidence="2" id="KW-0560">Oxidoreductase</keyword>
<feature type="region of interest" description="Disordered" evidence="3">
    <location>
        <begin position="456"/>
        <end position="475"/>
    </location>
</feature>
<dbReference type="PATRIC" id="fig|1424334.3.peg.3187"/>
<dbReference type="eggNOG" id="COG1012">
    <property type="taxonomic scope" value="Bacteria"/>
</dbReference>
<gene>
    <name evidence="5" type="ORF">W822_15895</name>
</gene>
<dbReference type="InterPro" id="IPR016162">
    <property type="entry name" value="Ald_DH_N"/>
</dbReference>
<keyword evidence="6" id="KW-1185">Reference proteome</keyword>
<accession>V8QSA7</accession>
<comment type="caution">
    <text evidence="5">The sequence shown here is derived from an EMBL/GenBank/DDBJ whole genome shotgun (WGS) entry which is preliminary data.</text>
</comment>
<evidence type="ECO:0000256" key="1">
    <source>
        <dbReference type="ARBA" id="ARBA00009986"/>
    </source>
</evidence>
<evidence type="ECO:0000256" key="3">
    <source>
        <dbReference type="SAM" id="MobiDB-lite"/>
    </source>
</evidence>
<dbReference type="HOGENOM" id="CLU_005391_1_0_4"/>
<comment type="similarity">
    <text evidence="1">Belongs to the aldehyde dehydrogenase family.</text>
</comment>
<dbReference type="Proteomes" id="UP000018733">
    <property type="component" value="Unassembled WGS sequence"/>
</dbReference>
<dbReference type="InterPro" id="IPR016163">
    <property type="entry name" value="Ald_DH_C"/>
</dbReference>
<dbReference type="RefSeq" id="WP_024006124.1">
    <property type="nucleotide sequence ID" value="NZ_KI650980.1"/>
</dbReference>
<dbReference type="SUPFAM" id="SSF53720">
    <property type="entry name" value="ALDH-like"/>
    <property type="match status" value="1"/>
</dbReference>
<dbReference type="EMBL" id="AYXT01000010">
    <property type="protein sequence ID" value="ETF02200.1"/>
    <property type="molecule type" value="Genomic_DNA"/>
</dbReference>
<proteinExistence type="inferred from homology"/>
<dbReference type="InterPro" id="IPR015590">
    <property type="entry name" value="Aldehyde_DH_dom"/>
</dbReference>
<reference evidence="5 6" key="1">
    <citation type="journal article" date="2014" name="Genome Announc.">
        <title>Draft Genome Sequence of Advenella kashmirensis Strain W13003, a Polycyclic Aromatic Hydrocarbon-Degrading Bacterium.</title>
        <authorList>
            <person name="Wang X."/>
            <person name="Jin D."/>
            <person name="Zhou L."/>
            <person name="Wu L."/>
            <person name="An W."/>
            <person name="Zhao L."/>
        </authorList>
    </citation>
    <scope>NUCLEOTIDE SEQUENCE [LARGE SCALE GENOMIC DNA]</scope>
    <source>
        <strain evidence="5 6">W13003</strain>
    </source>
</reference>
<dbReference type="PANTHER" id="PTHR42991">
    <property type="entry name" value="ALDEHYDE DEHYDROGENASE"/>
    <property type="match status" value="1"/>
</dbReference>
<evidence type="ECO:0000313" key="6">
    <source>
        <dbReference type="Proteomes" id="UP000018733"/>
    </source>
</evidence>
<dbReference type="Gene3D" id="3.40.605.10">
    <property type="entry name" value="Aldehyde Dehydrogenase, Chain A, domain 1"/>
    <property type="match status" value="1"/>
</dbReference>
<protein>
    <submittedName>
        <fullName evidence="5">Aldehyde dehydrogenase</fullName>
    </submittedName>
</protein>
<evidence type="ECO:0000313" key="5">
    <source>
        <dbReference type="EMBL" id="ETF02200.1"/>
    </source>
</evidence>
<dbReference type="InterPro" id="IPR051020">
    <property type="entry name" value="ALDH-related_metabolic_enz"/>
</dbReference>
<dbReference type="InterPro" id="IPR016161">
    <property type="entry name" value="Ald_DH/histidinol_DH"/>
</dbReference>
<dbReference type="GO" id="GO:0008911">
    <property type="term" value="F:lactaldehyde dehydrogenase (NAD+) activity"/>
    <property type="evidence" value="ECO:0007669"/>
    <property type="project" value="TreeGrafter"/>
</dbReference>